<evidence type="ECO:0000313" key="2">
    <source>
        <dbReference type="Proteomes" id="UP000836404"/>
    </source>
</evidence>
<dbReference type="EMBL" id="CAJHJF010007135">
    <property type="protein sequence ID" value="CAD6961473.1"/>
    <property type="molecule type" value="Genomic_DNA"/>
</dbReference>
<evidence type="ECO:0008006" key="3">
    <source>
        <dbReference type="Google" id="ProtNLM"/>
    </source>
</evidence>
<accession>A0A9N8QFC0</accession>
<protein>
    <recommendedName>
        <fullName evidence="3">LSM domain-containing protein</fullName>
    </recommendedName>
</protein>
<reference evidence="1 2" key="1">
    <citation type="submission" date="2020-10" db="EMBL/GenBank/DDBJ databases">
        <authorList>
            <person name="Sedaghatjoo S."/>
        </authorList>
    </citation>
    <scope>NUCLEOTIDE SEQUENCE [LARGE SCALE GENOMIC DNA]</scope>
    <source>
        <strain evidence="1 2">LLFL</strain>
    </source>
</reference>
<organism evidence="1 2">
    <name type="scientific">Tilletia laevis</name>
    <dbReference type="NCBI Taxonomy" id="157183"/>
    <lineage>
        <taxon>Eukaryota</taxon>
        <taxon>Fungi</taxon>
        <taxon>Dikarya</taxon>
        <taxon>Basidiomycota</taxon>
        <taxon>Ustilaginomycotina</taxon>
        <taxon>Exobasidiomycetes</taxon>
        <taxon>Tilletiales</taxon>
        <taxon>Tilletiaceae</taxon>
        <taxon>Tilletia</taxon>
    </lineage>
</organism>
<evidence type="ECO:0000313" key="1">
    <source>
        <dbReference type="EMBL" id="CAD6961473.1"/>
    </source>
</evidence>
<dbReference type="Proteomes" id="UP000836404">
    <property type="component" value="Unassembled WGS sequence"/>
</dbReference>
<gene>
    <name evidence="1" type="ORF">JKILLFL_G722</name>
</gene>
<feature type="non-terminal residue" evidence="1">
    <location>
        <position position="1"/>
    </location>
</feature>
<keyword evidence="2" id="KW-1185">Reference proteome</keyword>
<dbReference type="AlphaFoldDB" id="A0A9N8QFC0"/>
<name>A0A9N8QFC0_9BASI</name>
<comment type="caution">
    <text evidence="1">The sequence shown here is derived from an EMBL/GenBank/DDBJ whole genome shotgun (WGS) entry which is preliminary data.</text>
</comment>
<proteinExistence type="predicted"/>
<dbReference type="Gene3D" id="2.30.30.100">
    <property type="match status" value="1"/>
</dbReference>
<sequence>MADASAAAAAAASAVKGSPNDFLKAIIGKQVIVRLNSGIDYR</sequence>